<dbReference type="VEuPathDB" id="FungiDB:BD410DRAFT_686998"/>
<feature type="non-terminal residue" evidence="1">
    <location>
        <position position="107"/>
    </location>
</feature>
<protein>
    <recommendedName>
        <fullName evidence="3">F-box domain-containing protein</fullName>
    </recommendedName>
</protein>
<dbReference type="OrthoDB" id="2269034at2759"/>
<accession>A0A4Y7PUC3</accession>
<proteinExistence type="predicted"/>
<evidence type="ECO:0000313" key="2">
    <source>
        <dbReference type="Proteomes" id="UP000294933"/>
    </source>
</evidence>
<dbReference type="EMBL" id="ML170201">
    <property type="protein sequence ID" value="TDL19023.1"/>
    <property type="molecule type" value="Genomic_DNA"/>
</dbReference>
<keyword evidence="2" id="KW-1185">Reference proteome</keyword>
<dbReference type="Proteomes" id="UP000294933">
    <property type="component" value="Unassembled WGS sequence"/>
</dbReference>
<name>A0A4Y7PUC3_9AGAM</name>
<dbReference type="STRING" id="50990.A0A4Y7PUC3"/>
<gene>
    <name evidence="1" type="ORF">BD410DRAFT_686998</name>
</gene>
<sequence length="107" mass="12776">MEQELTSLEDVLLPLITRRDKLKEDILAHKVLLAPARRLLPELVGEIFTHTFPDMHTVWTDHWRRAIRLQCFPRPCVEDMPLKLGRICRQWRHIALTTPTLWSKFRI</sequence>
<reference evidence="1 2" key="1">
    <citation type="submission" date="2018-06" db="EMBL/GenBank/DDBJ databases">
        <title>A transcriptomic atlas of mushroom development highlights an independent origin of complex multicellularity.</title>
        <authorList>
            <consortium name="DOE Joint Genome Institute"/>
            <person name="Krizsan K."/>
            <person name="Almasi E."/>
            <person name="Merenyi Z."/>
            <person name="Sahu N."/>
            <person name="Viragh M."/>
            <person name="Koszo T."/>
            <person name="Mondo S."/>
            <person name="Kiss B."/>
            <person name="Balint B."/>
            <person name="Kues U."/>
            <person name="Barry K."/>
            <person name="Hegedus J.C."/>
            <person name="Henrissat B."/>
            <person name="Johnson J."/>
            <person name="Lipzen A."/>
            <person name="Ohm R."/>
            <person name="Nagy I."/>
            <person name="Pangilinan J."/>
            <person name="Yan J."/>
            <person name="Xiong Y."/>
            <person name="Grigoriev I.V."/>
            <person name="Hibbett D.S."/>
            <person name="Nagy L.G."/>
        </authorList>
    </citation>
    <scope>NUCLEOTIDE SEQUENCE [LARGE SCALE GENOMIC DNA]</scope>
    <source>
        <strain evidence="1 2">SZMC22713</strain>
    </source>
</reference>
<organism evidence="1 2">
    <name type="scientific">Rickenella mellea</name>
    <dbReference type="NCBI Taxonomy" id="50990"/>
    <lineage>
        <taxon>Eukaryota</taxon>
        <taxon>Fungi</taxon>
        <taxon>Dikarya</taxon>
        <taxon>Basidiomycota</taxon>
        <taxon>Agaricomycotina</taxon>
        <taxon>Agaricomycetes</taxon>
        <taxon>Hymenochaetales</taxon>
        <taxon>Rickenellaceae</taxon>
        <taxon>Rickenella</taxon>
    </lineage>
</organism>
<dbReference type="AlphaFoldDB" id="A0A4Y7PUC3"/>
<evidence type="ECO:0000313" key="1">
    <source>
        <dbReference type="EMBL" id="TDL19023.1"/>
    </source>
</evidence>
<evidence type="ECO:0008006" key="3">
    <source>
        <dbReference type="Google" id="ProtNLM"/>
    </source>
</evidence>